<dbReference type="SUPFAM" id="SSF81665">
    <property type="entry name" value="Calcium ATPase, transmembrane domain M"/>
    <property type="match status" value="1"/>
</dbReference>
<keyword evidence="5" id="KW-0109">Calcium transport</keyword>
<evidence type="ECO:0000256" key="4">
    <source>
        <dbReference type="ARBA" id="ARBA00022475"/>
    </source>
</evidence>
<dbReference type="RefSeq" id="WP_147668792.1">
    <property type="nucleotide sequence ID" value="NZ_CP120678.1"/>
</dbReference>
<dbReference type="Pfam" id="PF00689">
    <property type="entry name" value="Cation_ATPase_C"/>
    <property type="match status" value="1"/>
</dbReference>
<evidence type="ECO:0000256" key="11">
    <source>
        <dbReference type="ARBA" id="ARBA00022989"/>
    </source>
</evidence>
<feature type="transmembrane region" description="Helical" evidence="14">
    <location>
        <begin position="881"/>
        <end position="904"/>
    </location>
</feature>
<dbReference type="EC" id="7.2.2.10" evidence="3"/>
<keyword evidence="5" id="KW-0813">Transport</keyword>
<keyword evidence="5" id="KW-0106">Calcium</keyword>
<keyword evidence="17" id="KW-1185">Reference proteome</keyword>
<evidence type="ECO:0000256" key="2">
    <source>
        <dbReference type="ARBA" id="ARBA00005675"/>
    </source>
</evidence>
<dbReference type="SUPFAM" id="SSF81660">
    <property type="entry name" value="Metal cation-transporting ATPase, ATP-binding domain N"/>
    <property type="match status" value="1"/>
</dbReference>
<dbReference type="GO" id="GO:0005886">
    <property type="term" value="C:plasma membrane"/>
    <property type="evidence" value="ECO:0007669"/>
    <property type="project" value="UniProtKB-SubCell"/>
</dbReference>
<dbReference type="Pfam" id="PF00122">
    <property type="entry name" value="E1-E2_ATPase"/>
    <property type="match status" value="1"/>
</dbReference>
<dbReference type="InterPro" id="IPR059000">
    <property type="entry name" value="ATPase_P-type_domA"/>
</dbReference>
<dbReference type="InterPro" id="IPR006068">
    <property type="entry name" value="ATPase_P-typ_cation-transptr_C"/>
</dbReference>
<feature type="domain" description="Cation-transporting P-type ATPase N-terminal" evidence="15">
    <location>
        <begin position="5"/>
        <end position="79"/>
    </location>
</feature>
<dbReference type="Pfam" id="PF13246">
    <property type="entry name" value="Cation_ATPase"/>
    <property type="match status" value="1"/>
</dbReference>
<comment type="catalytic activity">
    <reaction evidence="13">
        <text>Ca(2+)(in) + ATP + H2O = Ca(2+)(out) + ADP + phosphate + H(+)</text>
        <dbReference type="Rhea" id="RHEA:18105"/>
        <dbReference type="ChEBI" id="CHEBI:15377"/>
        <dbReference type="ChEBI" id="CHEBI:15378"/>
        <dbReference type="ChEBI" id="CHEBI:29108"/>
        <dbReference type="ChEBI" id="CHEBI:30616"/>
        <dbReference type="ChEBI" id="CHEBI:43474"/>
        <dbReference type="ChEBI" id="CHEBI:456216"/>
        <dbReference type="EC" id="7.2.2.10"/>
    </reaction>
</comment>
<organism evidence="16 17">
    <name type="scientific">Selenobaculum gibii</name>
    <dbReference type="NCBI Taxonomy" id="3054208"/>
    <lineage>
        <taxon>Bacteria</taxon>
        <taxon>Bacillati</taxon>
        <taxon>Bacillota</taxon>
        <taxon>Negativicutes</taxon>
        <taxon>Selenomonadales</taxon>
        <taxon>Selenomonadaceae</taxon>
        <taxon>Selenobaculum</taxon>
    </lineage>
</organism>
<dbReference type="InterPro" id="IPR023298">
    <property type="entry name" value="ATPase_P-typ_TM_dom_sf"/>
</dbReference>
<dbReference type="SFLD" id="SFLDF00027">
    <property type="entry name" value="p-type_atpase"/>
    <property type="match status" value="1"/>
</dbReference>
<evidence type="ECO:0000256" key="7">
    <source>
        <dbReference type="ARBA" id="ARBA00022723"/>
    </source>
</evidence>
<dbReference type="InterPro" id="IPR008250">
    <property type="entry name" value="ATPase_P-typ_transduc_dom_A_sf"/>
</dbReference>
<dbReference type="EMBL" id="CP120678">
    <property type="protein sequence ID" value="WIW69577.1"/>
    <property type="molecule type" value="Genomic_DNA"/>
</dbReference>
<keyword evidence="4" id="KW-1003">Cell membrane</keyword>
<dbReference type="PRINTS" id="PR00120">
    <property type="entry name" value="HATPASE"/>
</dbReference>
<feature type="transmembrane region" description="Helical" evidence="14">
    <location>
        <begin position="84"/>
        <end position="102"/>
    </location>
</feature>
<keyword evidence="12 14" id="KW-0472">Membrane</keyword>
<dbReference type="PRINTS" id="PR00119">
    <property type="entry name" value="CATATPASE"/>
</dbReference>
<feature type="transmembrane region" description="Helical" evidence="14">
    <location>
        <begin position="244"/>
        <end position="264"/>
    </location>
</feature>
<dbReference type="InterPro" id="IPR018303">
    <property type="entry name" value="ATPase_P-typ_P_site"/>
</dbReference>
<dbReference type="SMART" id="SM00831">
    <property type="entry name" value="Cation_ATPase_N"/>
    <property type="match status" value="1"/>
</dbReference>
<dbReference type="GO" id="GO:0016887">
    <property type="term" value="F:ATP hydrolysis activity"/>
    <property type="evidence" value="ECO:0007669"/>
    <property type="project" value="InterPro"/>
</dbReference>
<keyword evidence="6 14" id="KW-0812">Transmembrane</keyword>
<sequence length="917" mass="102857">MKDYKEYLHESNDVAKYFNVNIEQGLSSAESKIRLRKYGYNEITEKEKETIWKKILSQFKDFMVLILIGATIVSLLLGEYTDAITILIIVILNAVLGFVQEFRAEKSIEMLKKLSTPHAKVLRNGFWQEISTKHLVPGDIISFRAGDKISADCRLYEVNNVEVNESLLTGESIPVSKNIKKIIKEVSSVNDRKNMIYAGTIIIAGIAKGIVCRTGMSTEMGEIANLLQIDSNSKTILERNLKYLGNRLLLFCLGICLSIVLIGILKGEPIFFMCMSGISLAVAAIPEGLPAIVTIALALGVQKIIKKNAIIRKLPIIETLGCVNVICSDKTGTLTKNEMTVKKIFMLDEDYQVTGDGYSLHGQFIRNEQSISTAEGQSLKECLKAFTLCNNAILQKNKIEINEKWRREESNWSIDGDPTEGALIVAAAKCNMWRETIEKSNKKIKEFSFDSFLKIMSVLYANEKKELVLYTKGAPEKVLELCTHCYINGTRNELTNALSEKILNECNTMGKKTMRVLAIATRKIPRWDESYSNRDMVECNLDFLALVGMIDPAREEAREAIQICKNAGIRTIMITGDNPNTAVAIAKELKMFNEDKDIVLTGQEIEKIPRDQYKKAFKNVRIFARVSPRHKLEIVKSLKHSGNIVAMTGDGINDAPALKEADVGIAMGKNGTDVARESSSMILMDDNFATIVAAIEEGRGVYANIRKFLRYLLACNTGEVLTMFLGILISLPIPLLPVQILWVNLVTDGLPAMALGFDKNSKKIMQELPRQRKEKIFSRGLLRKIIYRGIQIGITSILIFIWSLSYHQDINYARTMVFTTLVFSQICHVFDCRSESSNVFKIGIFGNYYLNIAVLISITLQLAVIYIPYMQNIFYTVSLGWIEWVLILFASGIGLITSGIKTLFSMENKVAYKAVSK</sequence>
<dbReference type="InterPro" id="IPR004014">
    <property type="entry name" value="ATPase_P-typ_cation-transptr_N"/>
</dbReference>
<accession>A0A9Y2AGR9</accession>
<dbReference type="Gene3D" id="3.40.1110.10">
    <property type="entry name" value="Calcium-transporting ATPase, cytoplasmic domain N"/>
    <property type="match status" value="1"/>
</dbReference>
<dbReference type="PANTHER" id="PTHR42861">
    <property type="entry name" value="CALCIUM-TRANSPORTING ATPASE"/>
    <property type="match status" value="1"/>
</dbReference>
<keyword evidence="8" id="KW-0547">Nucleotide-binding</keyword>
<evidence type="ECO:0000256" key="3">
    <source>
        <dbReference type="ARBA" id="ARBA00012790"/>
    </source>
</evidence>
<keyword evidence="7" id="KW-0479">Metal-binding</keyword>
<dbReference type="InterPro" id="IPR023299">
    <property type="entry name" value="ATPase_P-typ_cyto_dom_N"/>
</dbReference>
<proteinExistence type="inferred from homology"/>
<dbReference type="FunFam" id="3.40.50.1000:FF:000001">
    <property type="entry name" value="Phospholipid-transporting ATPase IC"/>
    <property type="match status" value="1"/>
</dbReference>
<comment type="similarity">
    <text evidence="2">Belongs to the cation transport ATPase (P-type) (TC 3.A.3) family. Type IIA subfamily.</text>
</comment>
<dbReference type="KEGG" id="sgbi:P3F81_06500"/>
<dbReference type="Gene3D" id="1.20.1110.10">
    <property type="entry name" value="Calcium-transporting ATPase, transmembrane domain"/>
    <property type="match status" value="1"/>
</dbReference>
<feature type="transmembrane region" description="Helical" evidence="14">
    <location>
        <begin position="270"/>
        <end position="299"/>
    </location>
</feature>
<keyword evidence="5" id="KW-0406">Ion transport</keyword>
<dbReference type="Gene3D" id="2.70.150.10">
    <property type="entry name" value="Calcium-transporting ATPase, cytoplasmic transduction domain A"/>
    <property type="match status" value="1"/>
</dbReference>
<dbReference type="InterPro" id="IPR001757">
    <property type="entry name" value="P_typ_ATPase"/>
</dbReference>
<dbReference type="GO" id="GO:0005388">
    <property type="term" value="F:P-type calcium transporter activity"/>
    <property type="evidence" value="ECO:0007669"/>
    <property type="project" value="UniProtKB-EC"/>
</dbReference>
<dbReference type="SFLD" id="SFLDS00003">
    <property type="entry name" value="Haloacid_Dehalogenase"/>
    <property type="match status" value="1"/>
</dbReference>
<dbReference type="FunFam" id="2.70.150.10:FF:000016">
    <property type="entry name" value="Calcium-transporting P-type ATPase putative"/>
    <property type="match status" value="1"/>
</dbReference>
<evidence type="ECO:0000313" key="16">
    <source>
        <dbReference type="EMBL" id="WIW69577.1"/>
    </source>
</evidence>
<evidence type="ECO:0000256" key="13">
    <source>
        <dbReference type="ARBA" id="ARBA00048694"/>
    </source>
</evidence>
<gene>
    <name evidence="16" type="ORF">P3F81_06500</name>
</gene>
<dbReference type="InterPro" id="IPR023214">
    <property type="entry name" value="HAD_sf"/>
</dbReference>
<dbReference type="GO" id="GO:0005524">
    <property type="term" value="F:ATP binding"/>
    <property type="evidence" value="ECO:0007669"/>
    <property type="project" value="UniProtKB-KW"/>
</dbReference>
<dbReference type="Pfam" id="PF00690">
    <property type="entry name" value="Cation_ATPase_N"/>
    <property type="match status" value="1"/>
</dbReference>
<keyword evidence="11 14" id="KW-1133">Transmembrane helix</keyword>
<evidence type="ECO:0000313" key="17">
    <source>
        <dbReference type="Proteomes" id="UP001243623"/>
    </source>
</evidence>
<dbReference type="InterPro" id="IPR036412">
    <property type="entry name" value="HAD-like_sf"/>
</dbReference>
<dbReference type="SUPFAM" id="SSF81653">
    <property type="entry name" value="Calcium ATPase, transduction domain A"/>
    <property type="match status" value="1"/>
</dbReference>
<feature type="transmembrane region" description="Helical" evidence="14">
    <location>
        <begin position="62"/>
        <end position="78"/>
    </location>
</feature>
<keyword evidence="10" id="KW-1278">Translocase</keyword>
<evidence type="ECO:0000256" key="10">
    <source>
        <dbReference type="ARBA" id="ARBA00022967"/>
    </source>
</evidence>
<evidence type="ECO:0000256" key="9">
    <source>
        <dbReference type="ARBA" id="ARBA00022840"/>
    </source>
</evidence>
<dbReference type="GO" id="GO:0046872">
    <property type="term" value="F:metal ion binding"/>
    <property type="evidence" value="ECO:0007669"/>
    <property type="project" value="UniProtKB-KW"/>
</dbReference>
<dbReference type="AlphaFoldDB" id="A0A9Y2AGR9"/>
<keyword evidence="9" id="KW-0067">ATP-binding</keyword>
<dbReference type="FunFam" id="3.40.50.1000:FF:000028">
    <property type="entry name" value="Calcium-transporting P-type ATPase, putative"/>
    <property type="match status" value="1"/>
</dbReference>
<feature type="transmembrane region" description="Helical" evidence="14">
    <location>
        <begin position="848"/>
        <end position="869"/>
    </location>
</feature>
<evidence type="ECO:0000256" key="6">
    <source>
        <dbReference type="ARBA" id="ARBA00022692"/>
    </source>
</evidence>
<evidence type="ECO:0000256" key="5">
    <source>
        <dbReference type="ARBA" id="ARBA00022568"/>
    </source>
</evidence>
<comment type="subcellular location">
    <subcellularLocation>
        <location evidence="1">Cell membrane</location>
        <topology evidence="1">Multi-pass membrane protein</topology>
    </subcellularLocation>
</comment>
<protein>
    <recommendedName>
        <fullName evidence="3">P-type Ca(2+) transporter</fullName>
        <ecNumber evidence="3">7.2.2.10</ecNumber>
    </recommendedName>
</protein>
<dbReference type="GO" id="GO:0140352">
    <property type="term" value="P:export from cell"/>
    <property type="evidence" value="ECO:0007669"/>
    <property type="project" value="UniProtKB-ARBA"/>
</dbReference>
<evidence type="ECO:0000256" key="8">
    <source>
        <dbReference type="ARBA" id="ARBA00022741"/>
    </source>
</evidence>
<evidence type="ECO:0000256" key="12">
    <source>
        <dbReference type="ARBA" id="ARBA00023136"/>
    </source>
</evidence>
<dbReference type="NCBIfam" id="TIGR01494">
    <property type="entry name" value="ATPase_P-type"/>
    <property type="match status" value="2"/>
</dbReference>
<reference evidence="16" key="1">
    <citation type="submission" date="2023-03" db="EMBL/GenBank/DDBJ databases">
        <title>Selenobaculum gbiensis gen. nov. sp. nov., a new bacterium isolated from the gut microbiota of IBD patient.</title>
        <authorList>
            <person name="Yeo S."/>
            <person name="Park H."/>
            <person name="Huh C.S."/>
        </authorList>
    </citation>
    <scope>NUCLEOTIDE SEQUENCE</scope>
    <source>
        <strain evidence="16">ICN-92133</strain>
    </source>
</reference>
<name>A0A9Y2AGR9_9FIRM</name>
<feature type="transmembrane region" description="Helical" evidence="14">
    <location>
        <begin position="708"/>
        <end position="733"/>
    </location>
</feature>
<dbReference type="SFLD" id="SFLDG00002">
    <property type="entry name" value="C1.7:_P-type_atpase_like"/>
    <property type="match status" value="1"/>
</dbReference>
<dbReference type="Proteomes" id="UP001243623">
    <property type="component" value="Chromosome"/>
</dbReference>
<dbReference type="PROSITE" id="PS00154">
    <property type="entry name" value="ATPASE_E1_E2"/>
    <property type="match status" value="1"/>
</dbReference>
<dbReference type="Gene3D" id="3.40.50.1000">
    <property type="entry name" value="HAD superfamily/HAD-like"/>
    <property type="match status" value="1"/>
</dbReference>
<feature type="transmembrane region" description="Helical" evidence="14">
    <location>
        <begin position="785"/>
        <end position="804"/>
    </location>
</feature>
<evidence type="ECO:0000256" key="14">
    <source>
        <dbReference type="SAM" id="Phobius"/>
    </source>
</evidence>
<evidence type="ECO:0000256" key="1">
    <source>
        <dbReference type="ARBA" id="ARBA00004651"/>
    </source>
</evidence>
<dbReference type="InterPro" id="IPR044492">
    <property type="entry name" value="P_typ_ATPase_HD_dom"/>
</dbReference>
<dbReference type="SUPFAM" id="SSF56784">
    <property type="entry name" value="HAD-like"/>
    <property type="match status" value="1"/>
</dbReference>
<evidence type="ECO:0000259" key="15">
    <source>
        <dbReference type="SMART" id="SM00831"/>
    </source>
</evidence>